<name>A0A812NBW9_9DINO</name>
<dbReference type="PANTHER" id="PTHR46919:SF2">
    <property type="entry name" value="SACSIN"/>
    <property type="match status" value="1"/>
</dbReference>
<dbReference type="EMBL" id="CAJNDS010001846">
    <property type="protein sequence ID" value="CAE7284590.1"/>
    <property type="molecule type" value="Genomic_DNA"/>
</dbReference>
<accession>A0A812NBW9</accession>
<dbReference type="InterPro" id="IPR058210">
    <property type="entry name" value="SACS/Nov_dom"/>
</dbReference>
<dbReference type="OrthoDB" id="430232at2759"/>
<feature type="domain" description="Sacsin/Nov" evidence="1">
    <location>
        <begin position="53"/>
        <end position="122"/>
    </location>
</feature>
<evidence type="ECO:0000313" key="2">
    <source>
        <dbReference type="EMBL" id="CAE7284590.1"/>
    </source>
</evidence>
<dbReference type="Proteomes" id="UP000604046">
    <property type="component" value="Unassembled WGS sequence"/>
</dbReference>
<protein>
    <submittedName>
        <fullName evidence="2">SACS protein</fullName>
    </submittedName>
</protein>
<proteinExistence type="predicted"/>
<dbReference type="SUPFAM" id="SSF55874">
    <property type="entry name" value="ATPase domain of HSP90 chaperone/DNA topoisomerase II/histidine kinase"/>
    <property type="match status" value="1"/>
</dbReference>
<comment type="caution">
    <text evidence="2">The sequence shown here is derived from an EMBL/GenBank/DDBJ whole genome shotgun (WGS) entry which is preliminary data.</text>
</comment>
<evidence type="ECO:0000259" key="1">
    <source>
        <dbReference type="Pfam" id="PF25794"/>
    </source>
</evidence>
<sequence length="135" mass="15187">MASSKGAEELLKQLQAQFAAQGQSLDRDDVLNLARQLYVDGAQTDWCEAAGQSEPLTTRLKNLLKDYPADVGLFKEMVQNADDAGATRVHFVWDTRPQRKERLLSPEMKAWQTTCLWSYNDAPGDVLEEVFSFSC</sequence>
<reference evidence="2" key="1">
    <citation type="submission" date="2021-02" db="EMBL/GenBank/DDBJ databases">
        <authorList>
            <person name="Dougan E. K."/>
            <person name="Rhodes N."/>
            <person name="Thang M."/>
            <person name="Chan C."/>
        </authorList>
    </citation>
    <scope>NUCLEOTIDE SEQUENCE</scope>
</reference>
<dbReference type="PANTHER" id="PTHR46919">
    <property type="entry name" value="ZINC FINGER, C3HC4 TYPE (RING FINGER) FAMILY PROTEIN"/>
    <property type="match status" value="1"/>
</dbReference>
<organism evidence="2 3">
    <name type="scientific">Symbiodinium natans</name>
    <dbReference type="NCBI Taxonomy" id="878477"/>
    <lineage>
        <taxon>Eukaryota</taxon>
        <taxon>Sar</taxon>
        <taxon>Alveolata</taxon>
        <taxon>Dinophyceae</taxon>
        <taxon>Suessiales</taxon>
        <taxon>Symbiodiniaceae</taxon>
        <taxon>Symbiodinium</taxon>
    </lineage>
</organism>
<gene>
    <name evidence="2" type="primary">SACS</name>
    <name evidence="2" type="ORF">SNAT2548_LOCUS15074</name>
</gene>
<keyword evidence="3" id="KW-1185">Reference proteome</keyword>
<dbReference type="Pfam" id="PF25794">
    <property type="entry name" value="SACS"/>
    <property type="match status" value="1"/>
</dbReference>
<dbReference type="AlphaFoldDB" id="A0A812NBW9"/>
<evidence type="ECO:0000313" key="3">
    <source>
        <dbReference type="Proteomes" id="UP000604046"/>
    </source>
</evidence>
<dbReference type="InterPro" id="IPR036890">
    <property type="entry name" value="HATPase_C_sf"/>
</dbReference>